<comment type="similarity">
    <text evidence="2">Belongs to the autoinducer-2 exporter (AI-2E) (TC 2.A.86) family.</text>
</comment>
<feature type="transmembrane region" description="Helical" evidence="7">
    <location>
        <begin position="470"/>
        <end position="489"/>
    </location>
</feature>
<evidence type="ECO:0000256" key="1">
    <source>
        <dbReference type="ARBA" id="ARBA00004141"/>
    </source>
</evidence>
<proteinExistence type="inferred from homology"/>
<protein>
    <submittedName>
        <fullName evidence="8">Pheromone autoinducer 2 transporter</fullName>
    </submittedName>
</protein>
<reference evidence="8 9" key="1">
    <citation type="submission" date="2019-02" db="EMBL/GenBank/DDBJ databases">
        <title>Deep-cultivation of Planctomycetes and their phenomic and genomic characterization uncovers novel biology.</title>
        <authorList>
            <person name="Wiegand S."/>
            <person name="Jogler M."/>
            <person name="Boedeker C."/>
            <person name="Pinto D."/>
            <person name="Vollmers J."/>
            <person name="Rivas-Marin E."/>
            <person name="Kohn T."/>
            <person name="Peeters S.H."/>
            <person name="Heuer A."/>
            <person name="Rast P."/>
            <person name="Oberbeckmann S."/>
            <person name="Bunk B."/>
            <person name="Jeske O."/>
            <person name="Meyerdierks A."/>
            <person name="Storesund J.E."/>
            <person name="Kallscheuer N."/>
            <person name="Luecker S."/>
            <person name="Lage O.M."/>
            <person name="Pohl T."/>
            <person name="Merkel B.J."/>
            <person name="Hornburger P."/>
            <person name="Mueller R.-W."/>
            <person name="Bruemmer F."/>
            <person name="Labrenz M."/>
            <person name="Spormann A.M."/>
            <person name="Op Den Camp H."/>
            <person name="Overmann J."/>
            <person name="Amann R."/>
            <person name="Jetten M.S.M."/>
            <person name="Mascher T."/>
            <person name="Medema M.H."/>
            <person name="Devos D.P."/>
            <person name="Kaster A.-K."/>
            <person name="Ovreas L."/>
            <person name="Rohde M."/>
            <person name="Galperin M.Y."/>
            <person name="Jogler C."/>
        </authorList>
    </citation>
    <scope>NUCLEOTIDE SEQUENCE [LARGE SCALE GENOMIC DNA]</scope>
    <source>
        <strain evidence="8 9">KOR42</strain>
    </source>
</reference>
<evidence type="ECO:0000256" key="6">
    <source>
        <dbReference type="SAM" id="MobiDB-lite"/>
    </source>
</evidence>
<dbReference type="EMBL" id="SIHI01000001">
    <property type="protein sequence ID" value="TWT56946.1"/>
    <property type="molecule type" value="Genomic_DNA"/>
</dbReference>
<dbReference type="InterPro" id="IPR002549">
    <property type="entry name" value="AI-2E-like"/>
</dbReference>
<evidence type="ECO:0000256" key="3">
    <source>
        <dbReference type="ARBA" id="ARBA00022692"/>
    </source>
</evidence>
<feature type="transmembrane region" description="Helical" evidence="7">
    <location>
        <begin position="496"/>
        <end position="521"/>
    </location>
</feature>
<evidence type="ECO:0000256" key="2">
    <source>
        <dbReference type="ARBA" id="ARBA00009773"/>
    </source>
</evidence>
<dbReference type="PANTHER" id="PTHR21716:SF62">
    <property type="entry name" value="TRANSPORT PROTEIN YDBI-RELATED"/>
    <property type="match status" value="1"/>
</dbReference>
<organism evidence="8 9">
    <name type="scientific">Thalassoglobus neptunius</name>
    <dbReference type="NCBI Taxonomy" id="1938619"/>
    <lineage>
        <taxon>Bacteria</taxon>
        <taxon>Pseudomonadati</taxon>
        <taxon>Planctomycetota</taxon>
        <taxon>Planctomycetia</taxon>
        <taxon>Planctomycetales</taxon>
        <taxon>Planctomycetaceae</taxon>
        <taxon>Thalassoglobus</taxon>
    </lineage>
</organism>
<accession>A0A5C5X1Z7</accession>
<comment type="subcellular location">
    <subcellularLocation>
        <location evidence="1">Membrane</location>
        <topology evidence="1">Multi-pass membrane protein</topology>
    </subcellularLocation>
</comment>
<dbReference type="PANTHER" id="PTHR21716">
    <property type="entry name" value="TRANSMEMBRANE PROTEIN"/>
    <property type="match status" value="1"/>
</dbReference>
<dbReference type="Proteomes" id="UP000317243">
    <property type="component" value="Unassembled WGS sequence"/>
</dbReference>
<keyword evidence="3 7" id="KW-0812">Transmembrane</keyword>
<feature type="transmembrane region" description="Helical" evidence="7">
    <location>
        <begin position="67"/>
        <end position="91"/>
    </location>
</feature>
<feature type="region of interest" description="Disordered" evidence="6">
    <location>
        <begin position="225"/>
        <end position="256"/>
    </location>
</feature>
<name>A0A5C5X1Z7_9PLAN</name>
<dbReference type="Pfam" id="PF01594">
    <property type="entry name" value="AI-2E_transport"/>
    <property type="match status" value="1"/>
</dbReference>
<evidence type="ECO:0000256" key="7">
    <source>
        <dbReference type="SAM" id="Phobius"/>
    </source>
</evidence>
<evidence type="ECO:0000256" key="4">
    <source>
        <dbReference type="ARBA" id="ARBA00022989"/>
    </source>
</evidence>
<feature type="transmembrane region" description="Helical" evidence="7">
    <location>
        <begin position="34"/>
        <end position="55"/>
    </location>
</feature>
<evidence type="ECO:0000256" key="5">
    <source>
        <dbReference type="ARBA" id="ARBA00023136"/>
    </source>
</evidence>
<feature type="compositionally biased region" description="Basic and acidic residues" evidence="6">
    <location>
        <begin position="247"/>
        <end position="256"/>
    </location>
</feature>
<evidence type="ECO:0000313" key="8">
    <source>
        <dbReference type="EMBL" id="TWT56946.1"/>
    </source>
</evidence>
<keyword evidence="5 7" id="KW-0472">Membrane</keyword>
<dbReference type="GO" id="GO:0016020">
    <property type="term" value="C:membrane"/>
    <property type="evidence" value="ECO:0007669"/>
    <property type="project" value="UniProtKB-SubCell"/>
</dbReference>
<evidence type="ECO:0000313" key="9">
    <source>
        <dbReference type="Proteomes" id="UP000317243"/>
    </source>
</evidence>
<dbReference type="GO" id="GO:0055085">
    <property type="term" value="P:transmembrane transport"/>
    <property type="evidence" value="ECO:0007669"/>
    <property type="project" value="TreeGrafter"/>
</dbReference>
<feature type="transmembrane region" description="Helical" evidence="7">
    <location>
        <begin position="533"/>
        <end position="554"/>
    </location>
</feature>
<keyword evidence="9" id="KW-1185">Reference proteome</keyword>
<sequence length="621" mass="70746">MSDDSVAIFLSRTHWQRWVIWGLFIFLVYELRDFFFVAFVTFLLCYIVRTIVTALTKRLSPNHEKVWLDRLLTLGTFAVIACFIAGAVLWIGPQIIQQSRALLVRQQFSSPQNALEGILNRTVGSVLMWQEYGGPQDERYQAALKKYRDDGRQGEGYYSQFSALHAHLKSGFQAEYEESERRRIEQLVRTEKSESEEFDKWFLQVKAPELFEQHRQKYLDDWGIDSHSELPDDDQTVDESDSDLTTADEKESGSLDQTIRHRILDDVESDPIVLADLRKEWEQAIADSRWRAFLHTSEYQEAFEAYYKQQREENPDAIPFSYETYMKLKAAYPKGKDAFAQALPEQPETDSHETAVETREDFELAMQRDLAQEWWSQAPMAASIRQHAKEDLPKLIESFGETLKSLLHKLLEVPAQLVTALLLSMFICFDMLHLKESLASLKQTRVKHFYNEIVPGLIVFSRLIGRSFSAQALIAVFNTLLSFLLLWMLGIGNELLLCTFVFLGSFIPVLGVLLSGIPIVLQAILQPDGSLELAVQVVIGILVIHLIEASFLSPKIVGKVLHLHPVAVLVILAIGEHFFGLWGLLLGVPVAVYLMRVVILNEPIPGIYDPKIRAGEASPST</sequence>
<dbReference type="AlphaFoldDB" id="A0A5C5X1Z7"/>
<keyword evidence="4 7" id="KW-1133">Transmembrane helix</keyword>
<feature type="transmembrane region" description="Helical" evidence="7">
    <location>
        <begin position="566"/>
        <end position="595"/>
    </location>
</feature>
<dbReference type="RefSeq" id="WP_197440769.1">
    <property type="nucleotide sequence ID" value="NZ_SIHI01000001.1"/>
</dbReference>
<gene>
    <name evidence="8" type="ORF">KOR42_03020</name>
</gene>
<feature type="compositionally biased region" description="Acidic residues" evidence="6">
    <location>
        <begin position="231"/>
        <end position="242"/>
    </location>
</feature>
<comment type="caution">
    <text evidence="8">The sequence shown here is derived from an EMBL/GenBank/DDBJ whole genome shotgun (WGS) entry which is preliminary data.</text>
</comment>